<dbReference type="EMBL" id="JAFBDZ010000009">
    <property type="protein sequence ID" value="MBM7588273.1"/>
    <property type="molecule type" value="Genomic_DNA"/>
</dbReference>
<dbReference type="PIRSF" id="PIRSF019853">
    <property type="entry name" value="UCP019853"/>
    <property type="match status" value="1"/>
</dbReference>
<keyword evidence="2" id="KW-1185">Reference proteome</keyword>
<dbReference type="RefSeq" id="WP_205175991.1">
    <property type="nucleotide sequence ID" value="NZ_JAFBDZ010000009.1"/>
</dbReference>
<evidence type="ECO:0000313" key="1">
    <source>
        <dbReference type="EMBL" id="MBM7588273.1"/>
    </source>
</evidence>
<dbReference type="InterPro" id="IPR016767">
    <property type="entry name" value="UCP019853"/>
</dbReference>
<name>A0ABS2NK86_9BACI</name>
<dbReference type="Proteomes" id="UP001646157">
    <property type="component" value="Unassembled WGS sequence"/>
</dbReference>
<evidence type="ECO:0000313" key="2">
    <source>
        <dbReference type="Proteomes" id="UP001646157"/>
    </source>
</evidence>
<gene>
    <name evidence="1" type="ORF">JOC86_004870</name>
</gene>
<organism evidence="1 2">
    <name type="scientific">Rossellomorea pakistanensis</name>
    <dbReference type="NCBI Taxonomy" id="992288"/>
    <lineage>
        <taxon>Bacteria</taxon>
        <taxon>Bacillati</taxon>
        <taxon>Bacillota</taxon>
        <taxon>Bacilli</taxon>
        <taxon>Bacillales</taxon>
        <taxon>Bacillaceae</taxon>
        <taxon>Rossellomorea</taxon>
    </lineage>
</organism>
<protein>
    <submittedName>
        <fullName evidence="1">Uncharacterized protein</fullName>
    </submittedName>
</protein>
<comment type="caution">
    <text evidence="1">The sequence shown here is derived from an EMBL/GenBank/DDBJ whole genome shotgun (WGS) entry which is preliminary data.</text>
</comment>
<accession>A0ABS2NK86</accession>
<sequence>MRYIARVKKLNPHIEEEVTIEIQDNEFTGFASTCPYEIEEGSCYPVLISFTILDKLEVYELNEETKCIERINEGYNYYIRGILHEDFIDAGLKISDEDQYFHEYTYLIGKPVELRVDRIDVEFQ</sequence>
<reference evidence="1 2" key="1">
    <citation type="submission" date="2021-01" db="EMBL/GenBank/DDBJ databases">
        <title>Genomic Encyclopedia of Type Strains, Phase IV (KMG-IV): sequencing the most valuable type-strain genomes for metagenomic binning, comparative biology and taxonomic classification.</title>
        <authorList>
            <person name="Goeker M."/>
        </authorList>
    </citation>
    <scope>NUCLEOTIDE SEQUENCE [LARGE SCALE GENOMIC DNA]</scope>
    <source>
        <strain evidence="1 2">DSM 24834</strain>
    </source>
</reference>
<proteinExistence type="predicted"/>